<organism evidence="1 2">
    <name type="scientific">Mycobacterium marinum</name>
    <dbReference type="NCBI Taxonomy" id="1781"/>
    <lineage>
        <taxon>Bacteria</taxon>
        <taxon>Bacillati</taxon>
        <taxon>Actinomycetota</taxon>
        <taxon>Actinomycetes</taxon>
        <taxon>Mycobacteriales</taxon>
        <taxon>Mycobacteriaceae</taxon>
        <taxon>Mycobacterium</taxon>
        <taxon>Mycobacterium ulcerans group</taxon>
    </lineage>
</organism>
<dbReference type="AlphaFoldDB" id="A0A3E2MN91"/>
<name>A0A3E2MN91_MYCMR</name>
<reference evidence="1 2" key="1">
    <citation type="journal article" date="2018" name="Sci. Rep.">
        <title>Extensive genomic diversity among Mycobacterium marinum strains revealed by whole genome sequencing.</title>
        <authorList>
            <person name="Das S."/>
            <person name="Pettersson B.M."/>
            <person name="Behra P.R."/>
            <person name="Mallick A."/>
            <person name="Cheramie M."/>
            <person name="Ramesh M."/>
            <person name="Shirreff L."/>
            <person name="DuCote T."/>
            <person name="Dasgupta S."/>
            <person name="Ennis D.G."/>
            <person name="Kirsebom L.A."/>
        </authorList>
    </citation>
    <scope>NUCLEOTIDE SEQUENCE [LARGE SCALE GENOMIC DNA]</scope>
    <source>
        <strain evidence="1 2">Davis1</strain>
    </source>
</reference>
<comment type="caution">
    <text evidence="1">The sequence shown here is derived from an EMBL/GenBank/DDBJ whole genome shotgun (WGS) entry which is preliminary data.</text>
</comment>
<gene>
    <name evidence="1" type="ORF">DAVIS_05243</name>
</gene>
<accession>A0A3E2MN91</accession>
<sequence length="81" mass="7811">MAGQRSTCAAGATGSAGIPPAAVAAVAEQLGVAAAAAVACAVRPAANSETGNTIEYGIASCPADANNWMTAGWVGGDRDEF</sequence>
<evidence type="ECO:0000313" key="1">
    <source>
        <dbReference type="EMBL" id="RFZ32724.1"/>
    </source>
</evidence>
<evidence type="ECO:0000313" key="2">
    <source>
        <dbReference type="Proteomes" id="UP000257451"/>
    </source>
</evidence>
<protein>
    <submittedName>
        <fullName evidence="1">Uncharacterized protein</fullName>
    </submittedName>
</protein>
<dbReference type="Proteomes" id="UP000257451">
    <property type="component" value="Unassembled WGS sequence"/>
</dbReference>
<dbReference type="EMBL" id="PEDF01000204">
    <property type="protein sequence ID" value="RFZ32724.1"/>
    <property type="molecule type" value="Genomic_DNA"/>
</dbReference>
<proteinExistence type="predicted"/>